<dbReference type="PROSITE" id="PS01081">
    <property type="entry name" value="HTH_TETR_1"/>
    <property type="match status" value="1"/>
</dbReference>
<accession>A0A7W6EGA7</accession>
<dbReference type="InterPro" id="IPR050109">
    <property type="entry name" value="HTH-type_TetR-like_transc_reg"/>
</dbReference>
<name>A0A7W6EGA7_9HYPH</name>
<feature type="region of interest" description="Disordered" evidence="5">
    <location>
        <begin position="1"/>
        <end position="21"/>
    </location>
</feature>
<evidence type="ECO:0000259" key="6">
    <source>
        <dbReference type="PROSITE" id="PS50977"/>
    </source>
</evidence>
<dbReference type="PROSITE" id="PS50977">
    <property type="entry name" value="HTH_TETR_2"/>
    <property type="match status" value="1"/>
</dbReference>
<organism evidence="7 8">
    <name type="scientific">Aureimonas pseudogalii</name>
    <dbReference type="NCBI Taxonomy" id="1744844"/>
    <lineage>
        <taxon>Bacteria</taxon>
        <taxon>Pseudomonadati</taxon>
        <taxon>Pseudomonadota</taxon>
        <taxon>Alphaproteobacteria</taxon>
        <taxon>Hyphomicrobiales</taxon>
        <taxon>Aurantimonadaceae</taxon>
        <taxon>Aureimonas</taxon>
    </lineage>
</organism>
<keyword evidence="3" id="KW-0804">Transcription</keyword>
<dbReference type="InterPro" id="IPR039536">
    <property type="entry name" value="TetR_C_Proteobacteria"/>
</dbReference>
<dbReference type="InterPro" id="IPR023772">
    <property type="entry name" value="DNA-bd_HTH_TetR-type_CS"/>
</dbReference>
<feature type="region of interest" description="Disordered" evidence="5">
    <location>
        <begin position="223"/>
        <end position="243"/>
    </location>
</feature>
<dbReference type="PANTHER" id="PTHR30055">
    <property type="entry name" value="HTH-TYPE TRANSCRIPTIONAL REGULATOR RUTR"/>
    <property type="match status" value="1"/>
</dbReference>
<dbReference type="SUPFAM" id="SSF46689">
    <property type="entry name" value="Homeodomain-like"/>
    <property type="match status" value="1"/>
</dbReference>
<proteinExistence type="predicted"/>
<evidence type="ECO:0000256" key="4">
    <source>
        <dbReference type="PROSITE-ProRule" id="PRU00335"/>
    </source>
</evidence>
<dbReference type="Pfam" id="PF00440">
    <property type="entry name" value="TetR_N"/>
    <property type="match status" value="1"/>
</dbReference>
<keyword evidence="1" id="KW-0805">Transcription regulation</keyword>
<evidence type="ECO:0000256" key="2">
    <source>
        <dbReference type="ARBA" id="ARBA00023125"/>
    </source>
</evidence>
<evidence type="ECO:0000256" key="1">
    <source>
        <dbReference type="ARBA" id="ARBA00023015"/>
    </source>
</evidence>
<sequence length="243" mass="26834">MEPDEKLVDVPARRRGRPLKGQSETLTQSIIDVATDLFLTDGFRATSMDAIAARTGSSKRTLYARFPSKLHLFDEVAARFAHRRQAVFERAEGSGEPLVHLLQKVARDLLEDAVSIDSIAMFRLLVAEGYRLPELKLIGHERLFEPMIRTVSTILAEAVQRGEVVDLDPVLIAEQFIEAVSGREVRRIAFGYEPAGMTPERLARLSTVVSLFLDGISAPRRGSLEQSGVSAGLHREAGGRIES</sequence>
<dbReference type="FunFam" id="1.10.10.60:FF:000141">
    <property type="entry name" value="TetR family transcriptional regulator"/>
    <property type="match status" value="1"/>
</dbReference>
<feature type="compositionally biased region" description="Basic and acidic residues" evidence="5">
    <location>
        <begin position="1"/>
        <end position="12"/>
    </location>
</feature>
<dbReference type="AlphaFoldDB" id="A0A7W6EGA7"/>
<dbReference type="PANTHER" id="PTHR30055:SF224">
    <property type="entry name" value="TRANSCRIPTIONAL REGULATOR TETR FAMILY"/>
    <property type="match status" value="1"/>
</dbReference>
<evidence type="ECO:0000313" key="7">
    <source>
        <dbReference type="EMBL" id="MBB3998205.1"/>
    </source>
</evidence>
<protein>
    <submittedName>
        <fullName evidence="7">AcrR family transcriptional regulator</fullName>
    </submittedName>
</protein>
<comment type="caution">
    <text evidence="7">The sequence shown here is derived from an EMBL/GenBank/DDBJ whole genome shotgun (WGS) entry which is preliminary data.</text>
</comment>
<keyword evidence="8" id="KW-1185">Reference proteome</keyword>
<dbReference type="GO" id="GO:0000976">
    <property type="term" value="F:transcription cis-regulatory region binding"/>
    <property type="evidence" value="ECO:0007669"/>
    <property type="project" value="TreeGrafter"/>
</dbReference>
<keyword evidence="2 4" id="KW-0238">DNA-binding</keyword>
<dbReference type="GO" id="GO:0003700">
    <property type="term" value="F:DNA-binding transcription factor activity"/>
    <property type="evidence" value="ECO:0007669"/>
    <property type="project" value="TreeGrafter"/>
</dbReference>
<evidence type="ECO:0000256" key="5">
    <source>
        <dbReference type="SAM" id="MobiDB-lite"/>
    </source>
</evidence>
<dbReference type="Pfam" id="PF14246">
    <property type="entry name" value="TetR_C_7"/>
    <property type="match status" value="1"/>
</dbReference>
<evidence type="ECO:0000256" key="3">
    <source>
        <dbReference type="ARBA" id="ARBA00023163"/>
    </source>
</evidence>
<reference evidence="7 8" key="1">
    <citation type="submission" date="2020-08" db="EMBL/GenBank/DDBJ databases">
        <title>Genomic Encyclopedia of Type Strains, Phase IV (KMG-IV): sequencing the most valuable type-strain genomes for metagenomic binning, comparative biology and taxonomic classification.</title>
        <authorList>
            <person name="Goeker M."/>
        </authorList>
    </citation>
    <scope>NUCLEOTIDE SEQUENCE [LARGE SCALE GENOMIC DNA]</scope>
    <source>
        <strain evidence="7 8">DSM 102238</strain>
    </source>
</reference>
<dbReference type="Gene3D" id="1.10.357.10">
    <property type="entry name" value="Tetracycline Repressor, domain 2"/>
    <property type="match status" value="1"/>
</dbReference>
<dbReference type="EMBL" id="JACIEK010000004">
    <property type="protein sequence ID" value="MBB3998205.1"/>
    <property type="molecule type" value="Genomic_DNA"/>
</dbReference>
<dbReference type="InterPro" id="IPR036271">
    <property type="entry name" value="Tet_transcr_reg_TetR-rel_C_sf"/>
</dbReference>
<dbReference type="PRINTS" id="PR00455">
    <property type="entry name" value="HTHTETR"/>
</dbReference>
<feature type="domain" description="HTH tetR-type" evidence="6">
    <location>
        <begin position="24"/>
        <end position="84"/>
    </location>
</feature>
<dbReference type="Proteomes" id="UP000542776">
    <property type="component" value="Unassembled WGS sequence"/>
</dbReference>
<dbReference type="InterPro" id="IPR001647">
    <property type="entry name" value="HTH_TetR"/>
</dbReference>
<gene>
    <name evidence="7" type="ORF">GGR04_002044</name>
</gene>
<evidence type="ECO:0000313" key="8">
    <source>
        <dbReference type="Proteomes" id="UP000542776"/>
    </source>
</evidence>
<feature type="compositionally biased region" description="Basic and acidic residues" evidence="5">
    <location>
        <begin position="233"/>
        <end position="243"/>
    </location>
</feature>
<dbReference type="InterPro" id="IPR009057">
    <property type="entry name" value="Homeodomain-like_sf"/>
</dbReference>
<dbReference type="SUPFAM" id="SSF48498">
    <property type="entry name" value="Tetracyclin repressor-like, C-terminal domain"/>
    <property type="match status" value="1"/>
</dbReference>
<feature type="DNA-binding region" description="H-T-H motif" evidence="4">
    <location>
        <begin position="47"/>
        <end position="66"/>
    </location>
</feature>